<gene>
    <name evidence="4" type="ORF">ENQ87_05885</name>
</gene>
<evidence type="ECO:0000256" key="1">
    <source>
        <dbReference type="ARBA" id="ARBA00022679"/>
    </source>
</evidence>
<evidence type="ECO:0000313" key="4">
    <source>
        <dbReference type="EMBL" id="HEN41893.1"/>
    </source>
</evidence>
<dbReference type="InterPro" id="IPR029044">
    <property type="entry name" value="Nucleotide-diphossugar_trans"/>
</dbReference>
<dbReference type="SUPFAM" id="SSF53448">
    <property type="entry name" value="Nucleotide-diphospho-sugar transferases"/>
    <property type="match status" value="1"/>
</dbReference>
<dbReference type="PANTHER" id="PTHR43685">
    <property type="entry name" value="GLYCOSYLTRANSFERASE"/>
    <property type="match status" value="1"/>
</dbReference>
<dbReference type="InterPro" id="IPR001173">
    <property type="entry name" value="Glyco_trans_2-like"/>
</dbReference>
<sequence length="262" mass="29460">MSRTALIVTTYNAPDYLCRVLDGYLFQDRFPDELIVADDGSGAETAEVVERFALRSPFPVRHVWHDDRGFRAAAIRNEAVKVATADYLIFTDGDCIPHPRFVSDHLRLASPGWFVQGKRMLVGRGISPRFTVCGFAELVAFCLKGELSGCHHLLRFPGFAREHKGLRGIKTCNFALSRADLLAVNGFNEEFTGWGREDAELAARLFAYGLRRKDPPFSALVFHLWHEENSRAALAKNDQMLAEAIRSSAWYCPNGIVKENRP</sequence>
<feature type="domain" description="Galactosyltransferase C-terminal" evidence="3">
    <location>
        <begin position="167"/>
        <end position="218"/>
    </location>
</feature>
<dbReference type="Gene3D" id="3.90.550.10">
    <property type="entry name" value="Spore Coat Polysaccharide Biosynthesis Protein SpsA, Chain A"/>
    <property type="match status" value="1"/>
</dbReference>
<dbReference type="CDD" id="cd06420">
    <property type="entry name" value="GT2_Chondriotin_Pol_N"/>
    <property type="match status" value="1"/>
</dbReference>
<keyword evidence="1 4" id="KW-0808">Transferase</keyword>
<reference evidence="4" key="1">
    <citation type="journal article" date="2020" name="mSystems">
        <title>Genome- and Community-Level Interaction Insights into Carbon Utilization and Element Cycling Functions of Hydrothermarchaeota in Hydrothermal Sediment.</title>
        <authorList>
            <person name="Zhou Z."/>
            <person name="Liu Y."/>
            <person name="Xu W."/>
            <person name="Pan J."/>
            <person name="Luo Z.H."/>
            <person name="Li M."/>
        </authorList>
    </citation>
    <scope>NUCLEOTIDE SEQUENCE [LARGE SCALE GENOMIC DNA]</scope>
    <source>
        <strain evidence="4">SpSt-349</strain>
    </source>
</reference>
<dbReference type="EMBL" id="DSOV01000022">
    <property type="protein sequence ID" value="HEN41893.1"/>
    <property type="molecule type" value="Genomic_DNA"/>
</dbReference>
<evidence type="ECO:0000259" key="2">
    <source>
        <dbReference type="Pfam" id="PF00535"/>
    </source>
</evidence>
<comment type="caution">
    <text evidence="4">The sequence shown here is derived from an EMBL/GenBank/DDBJ whole genome shotgun (WGS) entry which is preliminary data.</text>
</comment>
<accession>A0A831XLC4</accession>
<dbReference type="AlphaFoldDB" id="A0A831XLC4"/>
<proteinExistence type="predicted"/>
<organism evidence="4">
    <name type="scientific">Geobacter metallireducens</name>
    <dbReference type="NCBI Taxonomy" id="28232"/>
    <lineage>
        <taxon>Bacteria</taxon>
        <taxon>Pseudomonadati</taxon>
        <taxon>Thermodesulfobacteriota</taxon>
        <taxon>Desulfuromonadia</taxon>
        <taxon>Geobacterales</taxon>
        <taxon>Geobacteraceae</taxon>
        <taxon>Geobacter</taxon>
    </lineage>
</organism>
<evidence type="ECO:0000259" key="3">
    <source>
        <dbReference type="Pfam" id="PF02709"/>
    </source>
</evidence>
<dbReference type="GO" id="GO:0016740">
    <property type="term" value="F:transferase activity"/>
    <property type="evidence" value="ECO:0007669"/>
    <property type="project" value="UniProtKB-KW"/>
</dbReference>
<dbReference type="InterPro" id="IPR027791">
    <property type="entry name" value="Galactosyl_T_C"/>
</dbReference>
<dbReference type="Pfam" id="PF00535">
    <property type="entry name" value="Glycos_transf_2"/>
    <property type="match status" value="1"/>
</dbReference>
<dbReference type="PANTHER" id="PTHR43685:SF3">
    <property type="entry name" value="SLR2126 PROTEIN"/>
    <property type="match status" value="1"/>
</dbReference>
<dbReference type="InterPro" id="IPR050834">
    <property type="entry name" value="Glycosyltransf_2"/>
</dbReference>
<name>A0A831XLC4_GEOME</name>
<protein>
    <submittedName>
        <fullName evidence="4">Glycosyltransferase</fullName>
    </submittedName>
</protein>
<feature type="domain" description="Glycosyltransferase 2-like" evidence="2">
    <location>
        <begin position="6"/>
        <end position="125"/>
    </location>
</feature>
<dbReference type="Pfam" id="PF02709">
    <property type="entry name" value="Glyco_transf_7C"/>
    <property type="match status" value="1"/>
</dbReference>